<evidence type="ECO:0000313" key="2">
    <source>
        <dbReference type="Proteomes" id="UP000249782"/>
    </source>
</evidence>
<dbReference type="PANTHER" id="PTHR42195:SF1">
    <property type="entry name" value="ZINC FINGER PROTEIN"/>
    <property type="match status" value="1"/>
</dbReference>
<protein>
    <submittedName>
        <fullName evidence="1">Uncharacterized protein</fullName>
    </submittedName>
</protein>
<dbReference type="EMBL" id="QLOE01000003">
    <property type="protein sequence ID" value="RAO79413.1"/>
    <property type="molecule type" value="Genomic_DNA"/>
</dbReference>
<organism evidence="1 2">
    <name type="scientific">Methanothermobacter tenebrarum</name>
    <dbReference type="NCBI Taxonomy" id="680118"/>
    <lineage>
        <taxon>Archaea</taxon>
        <taxon>Methanobacteriati</taxon>
        <taxon>Methanobacteriota</taxon>
        <taxon>Methanomada group</taxon>
        <taxon>Methanobacteria</taxon>
        <taxon>Methanobacteriales</taxon>
        <taxon>Methanobacteriaceae</taxon>
        <taxon>Methanothermobacter</taxon>
    </lineage>
</organism>
<dbReference type="OrthoDB" id="23364at2157"/>
<dbReference type="PIRSF" id="PIRSF015877">
    <property type="entry name" value="UCP015877"/>
    <property type="match status" value="1"/>
</dbReference>
<proteinExistence type="predicted"/>
<reference evidence="1 2" key="1">
    <citation type="submission" date="2018-06" db="EMBL/GenBank/DDBJ databases">
        <title>Draft genome sequence of hyperthermophilic methanogen Methanothermobacter tenebrarum sp. MCM-B 1447.</title>
        <authorList>
            <person name="Pore S.D."/>
            <person name="Dagar S."/>
            <person name="Dhakephalkar P.K."/>
        </authorList>
    </citation>
    <scope>NUCLEOTIDE SEQUENCE [LARGE SCALE GENOMIC DNA]</scope>
    <source>
        <strain evidence="1 2">MCM B 1447</strain>
    </source>
</reference>
<dbReference type="RefSeq" id="WP_112093700.1">
    <property type="nucleotide sequence ID" value="NZ_QLOE01000003.1"/>
</dbReference>
<accession>A0A328PDK9</accession>
<evidence type="ECO:0000313" key="1">
    <source>
        <dbReference type="EMBL" id="RAO79413.1"/>
    </source>
</evidence>
<dbReference type="Pfam" id="PF19769">
    <property type="entry name" value="CPxCG_zf"/>
    <property type="match status" value="1"/>
</dbReference>
<gene>
    <name evidence="1" type="ORF">DPC56_03660</name>
</gene>
<dbReference type="AlphaFoldDB" id="A0A328PDK9"/>
<name>A0A328PDK9_9EURY</name>
<dbReference type="Proteomes" id="UP000249782">
    <property type="component" value="Unassembled WGS sequence"/>
</dbReference>
<dbReference type="InterPro" id="IPR012041">
    <property type="entry name" value="Znf_CPxCG-like"/>
</dbReference>
<comment type="caution">
    <text evidence="1">The sequence shown here is derived from an EMBL/GenBank/DDBJ whole genome shotgun (WGS) entry which is preliminary data.</text>
</comment>
<keyword evidence="2" id="KW-1185">Reference proteome</keyword>
<dbReference type="PANTHER" id="PTHR42195">
    <property type="entry name" value="UCP015877 FAMILY PROTEIN"/>
    <property type="match status" value="1"/>
</dbReference>
<sequence>MKCPICGSESLKVLKSRTESDSKYKKIKRLVLECEDCGTIFKENLVISKPLEYPVIISQYEKSWKDKVKLYSDEEIAVGDTLSINGRLVEITSLELKNGKRVDKCKALDLATIWAIPLDAPARLGVSIDLHGKVFSKKLEIDRNFTFRVGDIFKLKNHIFKVKSIKTIDRHIKRGAAPAHKIKRVYGSPTRGKYKLDLSENIISGS</sequence>